<gene>
    <name evidence="5" type="ORF">SporoS204_05355</name>
</gene>
<proteinExistence type="predicted"/>
<dbReference type="InterPro" id="IPR001845">
    <property type="entry name" value="HTH_ArsR_DNA-bd_dom"/>
</dbReference>
<evidence type="ECO:0000256" key="3">
    <source>
        <dbReference type="ARBA" id="ARBA00023163"/>
    </source>
</evidence>
<dbReference type="SUPFAM" id="SSF46785">
    <property type="entry name" value="Winged helix' DNA-binding domain"/>
    <property type="match status" value="1"/>
</dbReference>
<keyword evidence="1" id="KW-0805">Transcription regulation</keyword>
<evidence type="ECO:0000313" key="6">
    <source>
        <dbReference type="Proteomes" id="UP000192486"/>
    </source>
</evidence>
<keyword evidence="3" id="KW-0804">Transcription</keyword>
<reference evidence="5 6" key="1">
    <citation type="submission" date="2016-04" db="EMBL/GenBank/DDBJ databases">
        <title>Comparative Genomics and Epigenetics of Sporosarcina ureae.</title>
        <authorList>
            <person name="Oliver A.S."/>
            <person name="Cooper K.K."/>
        </authorList>
    </citation>
    <scope>NUCLEOTIDE SEQUENCE [LARGE SCALE GENOMIC DNA]</scope>
    <source>
        <strain evidence="5 6">S204</strain>
    </source>
</reference>
<evidence type="ECO:0000256" key="1">
    <source>
        <dbReference type="ARBA" id="ARBA00023015"/>
    </source>
</evidence>
<organism evidence="5 6">
    <name type="scientific">Sporosarcina ureae</name>
    <dbReference type="NCBI Taxonomy" id="1571"/>
    <lineage>
        <taxon>Bacteria</taxon>
        <taxon>Bacillati</taxon>
        <taxon>Bacillota</taxon>
        <taxon>Bacilli</taxon>
        <taxon>Bacillales</taxon>
        <taxon>Caryophanaceae</taxon>
        <taxon>Sporosarcina</taxon>
    </lineage>
</organism>
<sequence length="104" mass="12280">MNPKQMERYLKTIGDQSRLQLLKALEQKPLCICDLNTLLDVSQPAISQHMHRLKSDEIVLNERRGRWVYWSLNRSHPHYYLLLELLKLLPVPTIECGKEENPCK</sequence>
<dbReference type="InterPro" id="IPR051081">
    <property type="entry name" value="HTH_MetalResp_TranReg"/>
</dbReference>
<name>A0ABM6JTU1_SPOUR</name>
<keyword evidence="6" id="KW-1185">Reference proteome</keyword>
<dbReference type="PRINTS" id="PR00778">
    <property type="entry name" value="HTHARSR"/>
</dbReference>
<dbReference type="Gene3D" id="1.10.10.10">
    <property type="entry name" value="Winged helix-like DNA-binding domain superfamily/Winged helix DNA-binding domain"/>
    <property type="match status" value="1"/>
</dbReference>
<dbReference type="PANTHER" id="PTHR33154:SF18">
    <property type="entry name" value="ARSENICAL RESISTANCE OPERON REPRESSOR"/>
    <property type="match status" value="1"/>
</dbReference>
<dbReference type="RefSeq" id="WP_029054075.1">
    <property type="nucleotide sequence ID" value="NZ_CP015108.1"/>
</dbReference>
<dbReference type="InterPro" id="IPR011991">
    <property type="entry name" value="ArsR-like_HTH"/>
</dbReference>
<accession>A0ABM6JTU1</accession>
<protein>
    <recommendedName>
        <fullName evidence="4">HTH arsR-type domain-containing protein</fullName>
    </recommendedName>
</protein>
<dbReference type="NCBIfam" id="NF033788">
    <property type="entry name" value="HTH_metalloreg"/>
    <property type="match status" value="1"/>
</dbReference>
<dbReference type="PROSITE" id="PS50987">
    <property type="entry name" value="HTH_ARSR_2"/>
    <property type="match status" value="1"/>
</dbReference>
<evidence type="ECO:0000256" key="2">
    <source>
        <dbReference type="ARBA" id="ARBA00023125"/>
    </source>
</evidence>
<keyword evidence="2" id="KW-0238">DNA-binding</keyword>
<dbReference type="EMBL" id="CP015108">
    <property type="protein sequence ID" value="ARF13637.1"/>
    <property type="molecule type" value="Genomic_DNA"/>
</dbReference>
<dbReference type="InterPro" id="IPR036388">
    <property type="entry name" value="WH-like_DNA-bd_sf"/>
</dbReference>
<dbReference type="Proteomes" id="UP000192486">
    <property type="component" value="Chromosome"/>
</dbReference>
<evidence type="ECO:0000313" key="5">
    <source>
        <dbReference type="EMBL" id="ARF13637.1"/>
    </source>
</evidence>
<dbReference type="InterPro" id="IPR036390">
    <property type="entry name" value="WH_DNA-bd_sf"/>
</dbReference>
<dbReference type="CDD" id="cd00090">
    <property type="entry name" value="HTH_ARSR"/>
    <property type="match status" value="1"/>
</dbReference>
<evidence type="ECO:0000259" key="4">
    <source>
        <dbReference type="PROSITE" id="PS50987"/>
    </source>
</evidence>
<dbReference type="PANTHER" id="PTHR33154">
    <property type="entry name" value="TRANSCRIPTIONAL REGULATOR, ARSR FAMILY"/>
    <property type="match status" value="1"/>
</dbReference>
<feature type="domain" description="HTH arsR-type" evidence="4">
    <location>
        <begin position="1"/>
        <end position="92"/>
    </location>
</feature>
<dbReference type="Pfam" id="PF01022">
    <property type="entry name" value="HTH_5"/>
    <property type="match status" value="1"/>
</dbReference>
<dbReference type="SMART" id="SM00418">
    <property type="entry name" value="HTH_ARSR"/>
    <property type="match status" value="1"/>
</dbReference>